<dbReference type="InterPro" id="IPR006312">
    <property type="entry name" value="TatA/E"/>
</dbReference>
<dbReference type="AlphaFoldDB" id="A0A3N2D8Y1"/>
<comment type="subcellular location">
    <subcellularLocation>
        <location evidence="1 9">Cell membrane</location>
        <topology evidence="1 9">Single-pass membrane protein</topology>
    </subcellularLocation>
</comment>
<keyword evidence="5 9" id="KW-0653">Protein transport</keyword>
<feature type="region of interest" description="Disordered" evidence="10">
    <location>
        <begin position="48"/>
        <end position="106"/>
    </location>
</feature>
<evidence type="ECO:0000313" key="11">
    <source>
        <dbReference type="EMBL" id="ROR96239.1"/>
    </source>
</evidence>
<dbReference type="GO" id="GO:0008320">
    <property type="term" value="F:protein transmembrane transporter activity"/>
    <property type="evidence" value="ECO:0007669"/>
    <property type="project" value="UniProtKB-UniRule"/>
</dbReference>
<evidence type="ECO:0000256" key="2">
    <source>
        <dbReference type="ARBA" id="ARBA00022448"/>
    </source>
</evidence>
<evidence type="ECO:0000256" key="8">
    <source>
        <dbReference type="ARBA" id="ARBA00023136"/>
    </source>
</evidence>
<dbReference type="Pfam" id="PF02416">
    <property type="entry name" value="TatA_B_E"/>
    <property type="match status" value="1"/>
</dbReference>
<comment type="subunit">
    <text evidence="9">The Tat system comprises two distinct complexes: a TatABC complex, containing multiple copies of TatA, TatB and TatC subunits, and a separate TatA complex, containing only TatA subunits. Substrates initially bind to the TatABC complex, which probably triggers association of the separate TatA complex to form the active translocon.</text>
</comment>
<keyword evidence="3 9" id="KW-1003">Cell membrane</keyword>
<keyword evidence="12" id="KW-1185">Reference proteome</keyword>
<comment type="function">
    <text evidence="9">Part of the twin-arginine translocation (Tat) system that transports large folded proteins containing a characteristic twin-arginine motif in their signal peptide across membranes. TatA could form the protein-conducting channel of the Tat system.</text>
</comment>
<evidence type="ECO:0000256" key="5">
    <source>
        <dbReference type="ARBA" id="ARBA00022927"/>
    </source>
</evidence>
<evidence type="ECO:0000256" key="9">
    <source>
        <dbReference type="HAMAP-Rule" id="MF_00236"/>
    </source>
</evidence>
<dbReference type="Gene3D" id="1.20.5.3310">
    <property type="match status" value="1"/>
</dbReference>
<organism evidence="11 12">
    <name type="scientific">Salana multivorans</name>
    <dbReference type="NCBI Taxonomy" id="120377"/>
    <lineage>
        <taxon>Bacteria</taxon>
        <taxon>Bacillati</taxon>
        <taxon>Actinomycetota</taxon>
        <taxon>Actinomycetes</taxon>
        <taxon>Micrococcales</taxon>
        <taxon>Beutenbergiaceae</taxon>
        <taxon>Salana</taxon>
    </lineage>
</organism>
<dbReference type="GO" id="GO:0033281">
    <property type="term" value="C:TAT protein transport complex"/>
    <property type="evidence" value="ECO:0007669"/>
    <property type="project" value="UniProtKB-UniRule"/>
</dbReference>
<dbReference type="PANTHER" id="PTHR42982">
    <property type="entry name" value="SEC-INDEPENDENT PROTEIN TRANSLOCASE PROTEIN TATA"/>
    <property type="match status" value="1"/>
</dbReference>
<protein>
    <recommendedName>
        <fullName evidence="9">Sec-independent protein translocase protein TatA</fullName>
    </recommendedName>
</protein>
<feature type="compositionally biased region" description="Low complexity" evidence="10">
    <location>
        <begin position="61"/>
        <end position="70"/>
    </location>
</feature>
<reference evidence="11 12" key="1">
    <citation type="submission" date="2018-11" db="EMBL/GenBank/DDBJ databases">
        <title>Sequencing the genomes of 1000 actinobacteria strains.</title>
        <authorList>
            <person name="Klenk H.-P."/>
        </authorList>
    </citation>
    <scope>NUCLEOTIDE SEQUENCE [LARGE SCALE GENOMIC DNA]</scope>
    <source>
        <strain evidence="11 12">DSM 13521</strain>
    </source>
</reference>
<evidence type="ECO:0000313" key="12">
    <source>
        <dbReference type="Proteomes" id="UP000275356"/>
    </source>
</evidence>
<comment type="similarity">
    <text evidence="9">Belongs to the TatA/E family.</text>
</comment>
<evidence type="ECO:0000256" key="1">
    <source>
        <dbReference type="ARBA" id="ARBA00004162"/>
    </source>
</evidence>
<evidence type="ECO:0000256" key="3">
    <source>
        <dbReference type="ARBA" id="ARBA00022475"/>
    </source>
</evidence>
<dbReference type="Proteomes" id="UP000275356">
    <property type="component" value="Unassembled WGS sequence"/>
</dbReference>
<keyword evidence="7 9" id="KW-0811">Translocation</keyword>
<sequence length="106" mass="11208">MRLTWPHLLLLLLVVLLLFGATRLPDVARNLGKSMKIMKNEIRELRDEPVDAPVDASATTPVDVPVRPEAAAPPAPTAPTPPASTVAGDADSTFTPGGKPPNLPRS</sequence>
<keyword evidence="2 9" id="KW-0813">Transport</keyword>
<dbReference type="HAMAP" id="MF_00236">
    <property type="entry name" value="TatA_E"/>
    <property type="match status" value="1"/>
</dbReference>
<keyword evidence="8 9" id="KW-0472">Membrane</keyword>
<dbReference type="NCBIfam" id="TIGR01411">
    <property type="entry name" value="tatAE"/>
    <property type="match status" value="1"/>
</dbReference>
<evidence type="ECO:0000256" key="6">
    <source>
        <dbReference type="ARBA" id="ARBA00022989"/>
    </source>
</evidence>
<dbReference type="EMBL" id="RKHQ01000001">
    <property type="protein sequence ID" value="ROR96239.1"/>
    <property type="molecule type" value="Genomic_DNA"/>
</dbReference>
<dbReference type="RefSeq" id="WP_123738449.1">
    <property type="nucleotide sequence ID" value="NZ_CALFQU010000009.1"/>
</dbReference>
<name>A0A3N2D8Y1_9MICO</name>
<evidence type="ECO:0000256" key="4">
    <source>
        <dbReference type="ARBA" id="ARBA00022692"/>
    </source>
</evidence>
<comment type="caution">
    <text evidence="11">The sequence shown here is derived from an EMBL/GenBank/DDBJ whole genome shotgun (WGS) entry which is preliminary data.</text>
</comment>
<gene>
    <name evidence="9" type="primary">tatA</name>
    <name evidence="11" type="ORF">EDD28_0818</name>
</gene>
<accession>A0A3N2D8Y1</accession>
<feature type="compositionally biased region" description="Pro residues" evidence="10">
    <location>
        <begin position="71"/>
        <end position="82"/>
    </location>
</feature>
<keyword evidence="4 9" id="KW-0812">Transmembrane</keyword>
<evidence type="ECO:0000256" key="10">
    <source>
        <dbReference type="SAM" id="MobiDB-lite"/>
    </source>
</evidence>
<dbReference type="GO" id="GO:0043953">
    <property type="term" value="P:protein transport by the Tat complex"/>
    <property type="evidence" value="ECO:0007669"/>
    <property type="project" value="UniProtKB-UniRule"/>
</dbReference>
<proteinExistence type="inferred from homology"/>
<dbReference type="OrthoDB" id="5245163at2"/>
<dbReference type="PANTHER" id="PTHR42982:SF1">
    <property type="entry name" value="SEC-INDEPENDENT PROTEIN TRANSLOCASE PROTEIN TATA"/>
    <property type="match status" value="1"/>
</dbReference>
<evidence type="ECO:0000256" key="7">
    <source>
        <dbReference type="ARBA" id="ARBA00023010"/>
    </source>
</evidence>
<keyword evidence="6 9" id="KW-1133">Transmembrane helix</keyword>
<dbReference type="InterPro" id="IPR003369">
    <property type="entry name" value="TatA/B/E"/>
</dbReference>